<proteinExistence type="predicted"/>
<dbReference type="AlphaFoldDB" id="A0A9R1WAH5"/>
<reference evidence="1 2" key="1">
    <citation type="journal article" date="2017" name="Nat. Commun.">
        <title>Genome assembly with in vitro proximity ligation data and whole-genome triplication in lettuce.</title>
        <authorList>
            <person name="Reyes-Chin-Wo S."/>
            <person name="Wang Z."/>
            <person name="Yang X."/>
            <person name="Kozik A."/>
            <person name="Arikit S."/>
            <person name="Song C."/>
            <person name="Xia L."/>
            <person name="Froenicke L."/>
            <person name="Lavelle D.O."/>
            <person name="Truco M.J."/>
            <person name="Xia R."/>
            <person name="Zhu S."/>
            <person name="Xu C."/>
            <person name="Xu H."/>
            <person name="Xu X."/>
            <person name="Cox K."/>
            <person name="Korf I."/>
            <person name="Meyers B.C."/>
            <person name="Michelmore R.W."/>
        </authorList>
    </citation>
    <scope>NUCLEOTIDE SEQUENCE [LARGE SCALE GENOMIC DNA]</scope>
    <source>
        <strain evidence="2">cv. Salinas</strain>
        <tissue evidence="1">Seedlings</tissue>
    </source>
</reference>
<evidence type="ECO:0000313" key="2">
    <source>
        <dbReference type="Proteomes" id="UP000235145"/>
    </source>
</evidence>
<protein>
    <submittedName>
        <fullName evidence="1">Uncharacterized protein</fullName>
    </submittedName>
</protein>
<evidence type="ECO:0000313" key="1">
    <source>
        <dbReference type="EMBL" id="KAJ0218828.1"/>
    </source>
</evidence>
<organism evidence="1 2">
    <name type="scientific">Lactuca sativa</name>
    <name type="common">Garden lettuce</name>
    <dbReference type="NCBI Taxonomy" id="4236"/>
    <lineage>
        <taxon>Eukaryota</taxon>
        <taxon>Viridiplantae</taxon>
        <taxon>Streptophyta</taxon>
        <taxon>Embryophyta</taxon>
        <taxon>Tracheophyta</taxon>
        <taxon>Spermatophyta</taxon>
        <taxon>Magnoliopsida</taxon>
        <taxon>eudicotyledons</taxon>
        <taxon>Gunneridae</taxon>
        <taxon>Pentapetalae</taxon>
        <taxon>asterids</taxon>
        <taxon>campanulids</taxon>
        <taxon>Asterales</taxon>
        <taxon>Asteraceae</taxon>
        <taxon>Cichorioideae</taxon>
        <taxon>Cichorieae</taxon>
        <taxon>Lactucinae</taxon>
        <taxon>Lactuca</taxon>
    </lineage>
</organism>
<name>A0A9R1WAH5_LACSA</name>
<dbReference type="EMBL" id="NBSK02000003">
    <property type="protein sequence ID" value="KAJ0218828.1"/>
    <property type="molecule type" value="Genomic_DNA"/>
</dbReference>
<dbReference type="Proteomes" id="UP000235145">
    <property type="component" value="Unassembled WGS sequence"/>
</dbReference>
<gene>
    <name evidence="1" type="ORF">LSAT_V11C300101570</name>
</gene>
<comment type="caution">
    <text evidence="1">The sequence shown here is derived from an EMBL/GenBank/DDBJ whole genome shotgun (WGS) entry which is preliminary data.</text>
</comment>
<accession>A0A9R1WAH5</accession>
<sequence>MFGTIEAWRQQNSSCWFLVHLCYCGGVHRSTFGLHHQEQIEKSRAELENIGCFIVLELELEFKARAANQKDYDMSHVLRIKKIKSFAFSANVFPITENNQKKQLQFLKL</sequence>
<keyword evidence="2" id="KW-1185">Reference proteome</keyword>